<dbReference type="FunFam" id="4.10.260.10:FF:000001">
    <property type="entry name" value="Guanine nucleotide-binding protein subunit gamma"/>
    <property type="match status" value="1"/>
</dbReference>
<evidence type="ECO:0000256" key="7">
    <source>
        <dbReference type="ARBA" id="ARBA00023288"/>
    </source>
</evidence>
<sequence>KSFILFNLAPTSGLNGICSHKMSGSSNLVAMKKVVQQLRFEASISRVKVSQAAADLQQFCMQNALQDPLLTGVSSSTNPFRPQKVCSFL</sequence>
<keyword evidence="4" id="KW-0488">Methylation</keyword>
<dbReference type="SMART" id="SM01224">
    <property type="entry name" value="G_gamma"/>
    <property type="match status" value="1"/>
</dbReference>
<dbReference type="SUPFAM" id="SSF48670">
    <property type="entry name" value="Transducin (heterotrimeric G protein), gamma chain"/>
    <property type="match status" value="1"/>
</dbReference>
<keyword evidence="14" id="KW-1185">Reference proteome</keyword>
<comment type="subcellular location">
    <subcellularLocation>
        <location evidence="1 10">Cell membrane</location>
        <topology evidence="1 10">Lipid-anchor</topology>
        <orientation evidence="1 10">Cytoplasmic side</orientation>
    </subcellularLocation>
</comment>
<evidence type="ECO:0000259" key="11">
    <source>
        <dbReference type="PROSITE" id="PS50058"/>
    </source>
</evidence>
<evidence type="ECO:0000313" key="14">
    <source>
        <dbReference type="Proteomes" id="UP000694568"/>
    </source>
</evidence>
<evidence type="ECO:0000256" key="5">
    <source>
        <dbReference type="ARBA" id="ARBA00023136"/>
    </source>
</evidence>
<dbReference type="PRINTS" id="PR00321">
    <property type="entry name" value="GPROTEING"/>
</dbReference>
<evidence type="ECO:0000313" key="13">
    <source>
        <dbReference type="Ensembl" id="ENSSLUP00000010217.1"/>
    </source>
</evidence>
<dbReference type="Pfam" id="PF00631">
    <property type="entry name" value="G-gamma"/>
    <property type="match status" value="1"/>
</dbReference>
<name>A0A8C9XFC6_SANLU</name>
<keyword evidence="7 10" id="KW-0449">Lipoprotein</keyword>
<dbReference type="Gene3D" id="4.10.260.10">
    <property type="entry name" value="Transducin (heterotrimeric G protein), gamma chain"/>
    <property type="match status" value="1"/>
</dbReference>
<dbReference type="InterPro" id="IPR001770">
    <property type="entry name" value="G-protein_gamma"/>
</dbReference>
<comment type="similarity">
    <text evidence="2 10">Belongs to the G protein gamma family.</text>
</comment>
<evidence type="ECO:0000256" key="1">
    <source>
        <dbReference type="ARBA" id="ARBA00004342"/>
    </source>
</evidence>
<protein>
    <recommendedName>
        <fullName evidence="10">Guanine nucleotide-binding protein subunit gamma</fullName>
    </recommendedName>
</protein>
<feature type="domain" description="G protein gamma" evidence="11">
    <location>
        <begin position="24"/>
        <end position="89"/>
    </location>
</feature>
<comment type="function">
    <text evidence="10">Guanine nucleotide-binding proteins (G proteins) are involved as a modulator or transducer in various transmembrane signaling systems. The beta and gamma chains are required for the GTPase activity, for replacement of GDP by GTP, and for G protein-effector interaction.</text>
</comment>
<evidence type="ECO:0000256" key="6">
    <source>
        <dbReference type="ARBA" id="ARBA00023224"/>
    </source>
</evidence>
<dbReference type="GO" id="GO:0031681">
    <property type="term" value="F:G-protein beta-subunit binding"/>
    <property type="evidence" value="ECO:0007669"/>
    <property type="project" value="InterPro"/>
</dbReference>
<keyword evidence="5 10" id="KW-0472">Membrane</keyword>
<dbReference type="GeneTree" id="ENSGT00390000007688"/>
<keyword evidence="3 10" id="KW-1003">Cell membrane</keyword>
<dbReference type="Proteomes" id="UP000694568">
    <property type="component" value="Unplaced"/>
</dbReference>
<dbReference type="Ensembl" id="ENSSLUT00000010542.1">
    <property type="protein sequence ID" value="ENSSLUP00000010217.1"/>
    <property type="gene ID" value="ENSSLUG00000004817.1"/>
</dbReference>
<evidence type="ECO:0000256" key="10">
    <source>
        <dbReference type="RuleBase" id="RU004973"/>
    </source>
</evidence>
<dbReference type="PROSITE" id="PS50058">
    <property type="entry name" value="G_PROTEIN_GAMMA"/>
    <property type="match status" value="1"/>
</dbReference>
<reference evidence="13" key="1">
    <citation type="submission" date="2025-08" db="UniProtKB">
        <authorList>
            <consortium name="Ensembl"/>
        </authorList>
    </citation>
    <scope>IDENTIFICATION</scope>
</reference>
<evidence type="ECO:0000259" key="12">
    <source>
        <dbReference type="PROSITE" id="PS51004"/>
    </source>
</evidence>
<reference evidence="13" key="2">
    <citation type="submission" date="2025-09" db="UniProtKB">
        <authorList>
            <consortium name="Ensembl"/>
        </authorList>
    </citation>
    <scope>IDENTIFICATION</scope>
</reference>
<evidence type="ECO:0000256" key="2">
    <source>
        <dbReference type="ARBA" id="ARBA00007431"/>
    </source>
</evidence>
<dbReference type="InterPro" id="IPR036284">
    <property type="entry name" value="GGL_sf"/>
</dbReference>
<evidence type="ECO:0000256" key="9">
    <source>
        <dbReference type="PROSITE-ProRule" id="PRU00352"/>
    </source>
</evidence>
<dbReference type="PROSITE" id="PS51004">
    <property type="entry name" value="SEMA"/>
    <property type="match status" value="1"/>
</dbReference>
<evidence type="ECO:0000256" key="3">
    <source>
        <dbReference type="ARBA" id="ARBA00022475"/>
    </source>
</evidence>
<dbReference type="AlphaFoldDB" id="A0A8C9XFC6"/>
<gene>
    <name evidence="13" type="primary">LOC116046247</name>
</gene>
<dbReference type="SMART" id="SM00224">
    <property type="entry name" value="GGL"/>
    <property type="match status" value="1"/>
</dbReference>
<feature type="domain" description="Sema" evidence="12">
    <location>
        <begin position="1"/>
        <end position="89"/>
    </location>
</feature>
<dbReference type="CDD" id="cd00068">
    <property type="entry name" value="GGL"/>
    <property type="match status" value="1"/>
</dbReference>
<keyword evidence="6 10" id="KW-0807">Transducer</keyword>
<organism evidence="13 14">
    <name type="scientific">Sander lucioperca</name>
    <name type="common">Pike-perch</name>
    <name type="synonym">Perca lucioperca</name>
    <dbReference type="NCBI Taxonomy" id="283035"/>
    <lineage>
        <taxon>Eukaryota</taxon>
        <taxon>Metazoa</taxon>
        <taxon>Chordata</taxon>
        <taxon>Craniata</taxon>
        <taxon>Vertebrata</taxon>
        <taxon>Euteleostomi</taxon>
        <taxon>Actinopterygii</taxon>
        <taxon>Neopterygii</taxon>
        <taxon>Teleostei</taxon>
        <taxon>Neoteleostei</taxon>
        <taxon>Acanthomorphata</taxon>
        <taxon>Eupercaria</taxon>
        <taxon>Perciformes</taxon>
        <taxon>Percoidei</taxon>
        <taxon>Percidae</taxon>
        <taxon>Luciopercinae</taxon>
        <taxon>Sander</taxon>
    </lineage>
</organism>
<comment type="caution">
    <text evidence="9">Lacks conserved residue(s) required for the propagation of feature annotation.</text>
</comment>
<dbReference type="GO" id="GO:0005834">
    <property type="term" value="C:heterotrimeric G-protein complex"/>
    <property type="evidence" value="ECO:0007669"/>
    <property type="project" value="InterPro"/>
</dbReference>
<evidence type="ECO:0000256" key="4">
    <source>
        <dbReference type="ARBA" id="ARBA00022481"/>
    </source>
</evidence>
<keyword evidence="8" id="KW-0636">Prenylation</keyword>
<accession>A0A8C9XFC6</accession>
<evidence type="ECO:0000256" key="8">
    <source>
        <dbReference type="ARBA" id="ARBA00023289"/>
    </source>
</evidence>
<dbReference type="GO" id="GO:0007186">
    <property type="term" value="P:G protein-coupled receptor signaling pathway"/>
    <property type="evidence" value="ECO:0007669"/>
    <property type="project" value="InterPro"/>
</dbReference>
<dbReference type="InterPro" id="IPR001627">
    <property type="entry name" value="Semap_dom"/>
</dbReference>
<dbReference type="PANTHER" id="PTHR13809">
    <property type="entry name" value="GUANINE NUCLEOTIDE-BINDING PROTEIN GAMMA SUBUNIT"/>
    <property type="match status" value="1"/>
</dbReference>
<dbReference type="InterPro" id="IPR015898">
    <property type="entry name" value="G-protein_gamma-like_dom"/>
</dbReference>
<proteinExistence type="inferred from homology"/>
<comment type="subunit">
    <text evidence="10">G proteins are composed of 3 units; alpha, beta and gamma.</text>
</comment>